<keyword evidence="2" id="KW-0378">Hydrolase</keyword>
<dbReference type="InterPro" id="IPR000073">
    <property type="entry name" value="AB_hydrolase_1"/>
</dbReference>
<comment type="caution">
    <text evidence="2">The sequence shown here is derived from an EMBL/GenBank/DDBJ whole genome shotgun (WGS) entry which is preliminary data.</text>
</comment>
<dbReference type="PANTHER" id="PTHR43194">
    <property type="entry name" value="HYDROLASE ALPHA/BETA FOLD FAMILY"/>
    <property type="match status" value="1"/>
</dbReference>
<dbReference type="EMBL" id="JAKZBV010000001">
    <property type="protein sequence ID" value="MCH6470712.1"/>
    <property type="molecule type" value="Genomic_DNA"/>
</dbReference>
<organism evidence="2 3">
    <name type="scientific">Sinomonas terrae</name>
    <dbReference type="NCBI Taxonomy" id="2908838"/>
    <lineage>
        <taxon>Bacteria</taxon>
        <taxon>Bacillati</taxon>
        <taxon>Actinomycetota</taxon>
        <taxon>Actinomycetes</taxon>
        <taxon>Micrococcales</taxon>
        <taxon>Micrococcaceae</taxon>
        <taxon>Sinomonas</taxon>
    </lineage>
</organism>
<dbReference type="PANTHER" id="PTHR43194:SF5">
    <property type="entry name" value="PIMELOYL-[ACYL-CARRIER PROTEIN] METHYL ESTER ESTERASE"/>
    <property type="match status" value="1"/>
</dbReference>
<reference evidence="2 3" key="1">
    <citation type="submission" date="2022-03" db="EMBL/GenBank/DDBJ databases">
        <title>Sinomonas sp. isolated from a soil.</title>
        <authorList>
            <person name="Han J."/>
            <person name="Kim D.-U."/>
        </authorList>
    </citation>
    <scope>NUCLEOTIDE SEQUENCE [LARGE SCALE GENOMIC DNA]</scope>
    <source>
        <strain evidence="2 3">5-5</strain>
    </source>
</reference>
<dbReference type="SUPFAM" id="SSF53474">
    <property type="entry name" value="alpha/beta-Hydrolases"/>
    <property type="match status" value="1"/>
</dbReference>
<gene>
    <name evidence="2" type="ORF">L0M17_12130</name>
</gene>
<name>A0ABS9U2T0_9MICC</name>
<dbReference type="InterPro" id="IPR050228">
    <property type="entry name" value="Carboxylesterase_BioH"/>
</dbReference>
<dbReference type="Proteomes" id="UP001202922">
    <property type="component" value="Unassembled WGS sequence"/>
</dbReference>
<feature type="domain" description="AB hydrolase-1" evidence="1">
    <location>
        <begin position="28"/>
        <end position="270"/>
    </location>
</feature>
<dbReference type="Gene3D" id="3.40.50.1820">
    <property type="entry name" value="alpha/beta hydrolase"/>
    <property type="match status" value="1"/>
</dbReference>
<evidence type="ECO:0000313" key="3">
    <source>
        <dbReference type="Proteomes" id="UP001202922"/>
    </source>
</evidence>
<evidence type="ECO:0000313" key="2">
    <source>
        <dbReference type="EMBL" id="MCH6470712.1"/>
    </source>
</evidence>
<evidence type="ECO:0000259" key="1">
    <source>
        <dbReference type="Pfam" id="PF12697"/>
    </source>
</evidence>
<dbReference type="RefSeq" id="WP_241054220.1">
    <property type="nucleotide sequence ID" value="NZ_JAKZBV010000001.1"/>
</dbReference>
<dbReference type="InterPro" id="IPR029058">
    <property type="entry name" value="AB_hydrolase_fold"/>
</dbReference>
<dbReference type="GO" id="GO:0016787">
    <property type="term" value="F:hydrolase activity"/>
    <property type="evidence" value="ECO:0007669"/>
    <property type="project" value="UniProtKB-KW"/>
</dbReference>
<dbReference type="Pfam" id="PF12697">
    <property type="entry name" value="Abhydrolase_6"/>
    <property type="match status" value="1"/>
</dbReference>
<accession>A0ABS9U2T0</accession>
<keyword evidence="3" id="KW-1185">Reference proteome</keyword>
<protein>
    <submittedName>
        <fullName evidence="2">Alpha/beta hydrolase</fullName>
    </submittedName>
</protein>
<proteinExistence type="predicted"/>
<sequence length="286" mass="32143">MPIAGAEDAQFAGFFYPAEGDRRGVLQVLAHGNTYDHRYWDAPSINGREYSYVRFMTKRGFDVVALDLPGVGESDKPESGAFTVESVGQALSSLIDSFRRPTSILGRRFTQIISIGHSLGSMVGVFAEANWPAADLLVVTGTGYFPLRPRNKWAPGERESLLVNPYALVPPQSRLKYYHQPKADPAVITYDNQNLRTSMPSRLWDDTIHLSNNPDAAGVHDVRCPVYIQLGEYDPTLPARYSEQERECYRSSIEVSVDPLHDMGHCFNLHLNRELSWNALIRRLSQ</sequence>